<accession>A0A5C3R2C3</accession>
<gene>
    <name evidence="4" type="ORF">BDV98DRAFT_558571</name>
</gene>
<dbReference type="InterPro" id="IPR013749">
    <property type="entry name" value="PM/HMP-P_kinase-1"/>
</dbReference>
<reference evidence="4 5" key="1">
    <citation type="journal article" date="2019" name="Nat. Ecol. Evol.">
        <title>Megaphylogeny resolves global patterns of mushroom evolution.</title>
        <authorList>
            <person name="Varga T."/>
            <person name="Krizsan K."/>
            <person name="Foldi C."/>
            <person name="Dima B."/>
            <person name="Sanchez-Garcia M."/>
            <person name="Sanchez-Ramirez S."/>
            <person name="Szollosi G.J."/>
            <person name="Szarkandi J.G."/>
            <person name="Papp V."/>
            <person name="Albert L."/>
            <person name="Andreopoulos W."/>
            <person name="Angelini C."/>
            <person name="Antonin V."/>
            <person name="Barry K.W."/>
            <person name="Bougher N.L."/>
            <person name="Buchanan P."/>
            <person name="Buyck B."/>
            <person name="Bense V."/>
            <person name="Catcheside P."/>
            <person name="Chovatia M."/>
            <person name="Cooper J."/>
            <person name="Damon W."/>
            <person name="Desjardin D."/>
            <person name="Finy P."/>
            <person name="Geml J."/>
            <person name="Haridas S."/>
            <person name="Hughes K."/>
            <person name="Justo A."/>
            <person name="Karasinski D."/>
            <person name="Kautmanova I."/>
            <person name="Kiss B."/>
            <person name="Kocsube S."/>
            <person name="Kotiranta H."/>
            <person name="LaButti K.M."/>
            <person name="Lechner B.E."/>
            <person name="Liimatainen K."/>
            <person name="Lipzen A."/>
            <person name="Lukacs Z."/>
            <person name="Mihaltcheva S."/>
            <person name="Morgado L.N."/>
            <person name="Niskanen T."/>
            <person name="Noordeloos M.E."/>
            <person name="Ohm R.A."/>
            <person name="Ortiz-Santana B."/>
            <person name="Ovrebo C."/>
            <person name="Racz N."/>
            <person name="Riley R."/>
            <person name="Savchenko A."/>
            <person name="Shiryaev A."/>
            <person name="Soop K."/>
            <person name="Spirin V."/>
            <person name="Szebenyi C."/>
            <person name="Tomsovsky M."/>
            <person name="Tulloss R.E."/>
            <person name="Uehling J."/>
            <person name="Grigoriev I.V."/>
            <person name="Vagvolgyi C."/>
            <person name="Papp T."/>
            <person name="Martin F.M."/>
            <person name="Miettinen O."/>
            <person name="Hibbett D.S."/>
            <person name="Nagy L.G."/>
        </authorList>
    </citation>
    <scope>NUCLEOTIDE SEQUENCE [LARGE SCALE GENOMIC DNA]</scope>
    <source>
        <strain evidence="4 5">CBS 309.79</strain>
    </source>
</reference>
<keyword evidence="4" id="KW-0418">Kinase</keyword>
<dbReference type="Gene3D" id="3.40.1190.20">
    <property type="match status" value="1"/>
</dbReference>
<dbReference type="SUPFAM" id="SSF48613">
    <property type="entry name" value="Heme oxygenase-like"/>
    <property type="match status" value="1"/>
</dbReference>
<dbReference type="Gene3D" id="1.20.910.10">
    <property type="entry name" value="Heme oxygenase-like"/>
    <property type="match status" value="1"/>
</dbReference>
<dbReference type="OrthoDB" id="10028886at2759"/>
<dbReference type="GO" id="GO:0009228">
    <property type="term" value="P:thiamine biosynthetic process"/>
    <property type="evidence" value="ECO:0007669"/>
    <property type="project" value="InterPro"/>
</dbReference>
<evidence type="ECO:0000256" key="1">
    <source>
        <dbReference type="SAM" id="MobiDB-lite"/>
    </source>
</evidence>
<evidence type="ECO:0000313" key="5">
    <source>
        <dbReference type="Proteomes" id="UP000305067"/>
    </source>
</evidence>
<name>A0A5C3R2C3_9AGAR</name>
<dbReference type="CDD" id="cd01169">
    <property type="entry name" value="HMPP_kinase"/>
    <property type="match status" value="1"/>
</dbReference>
<dbReference type="AlphaFoldDB" id="A0A5C3R2C3"/>
<protein>
    <submittedName>
        <fullName evidence="4">Ribokinase-like protein</fullName>
    </submittedName>
</protein>
<evidence type="ECO:0000259" key="3">
    <source>
        <dbReference type="Pfam" id="PF08543"/>
    </source>
</evidence>
<dbReference type="STRING" id="1884261.A0A5C3R2C3"/>
<dbReference type="Proteomes" id="UP000305067">
    <property type="component" value="Unassembled WGS sequence"/>
</dbReference>
<dbReference type="InterPro" id="IPR004399">
    <property type="entry name" value="HMP/HMP-P_kinase_dom"/>
</dbReference>
<feature type="domain" description="Pyridoxamine kinase/Phosphomethylpyrimidine kinase" evidence="3">
    <location>
        <begin position="33"/>
        <end position="225"/>
    </location>
</feature>
<keyword evidence="5" id="KW-1185">Reference proteome</keyword>
<dbReference type="GO" id="GO:0008902">
    <property type="term" value="F:hydroxymethylpyrimidine kinase activity"/>
    <property type="evidence" value="ECO:0007669"/>
    <property type="project" value="TreeGrafter"/>
</dbReference>
<keyword evidence="4" id="KW-0808">Transferase</keyword>
<dbReference type="Pfam" id="PF03070">
    <property type="entry name" value="TENA_THI-4"/>
    <property type="match status" value="1"/>
</dbReference>
<dbReference type="PANTHER" id="PTHR20858">
    <property type="entry name" value="PHOSPHOMETHYLPYRIMIDINE KINASE"/>
    <property type="match status" value="1"/>
</dbReference>
<dbReference type="NCBIfam" id="TIGR00097">
    <property type="entry name" value="HMP-P_kinase"/>
    <property type="match status" value="1"/>
</dbReference>
<proteinExistence type="predicted"/>
<feature type="domain" description="Pyridoxamine kinase/Phosphomethylpyrimidine kinase" evidence="3">
    <location>
        <begin position="235"/>
        <end position="325"/>
    </location>
</feature>
<dbReference type="EMBL" id="ML178814">
    <property type="protein sequence ID" value="TFL07848.1"/>
    <property type="molecule type" value="Genomic_DNA"/>
</dbReference>
<dbReference type="PANTHER" id="PTHR20858:SF17">
    <property type="entry name" value="HYDROXYMETHYLPYRIMIDINE_PHOSPHOMETHYLPYRIMIDINE KINASE THI20-RELATED"/>
    <property type="match status" value="1"/>
</dbReference>
<dbReference type="Pfam" id="PF08543">
    <property type="entry name" value="Phos_pyr_kin"/>
    <property type="match status" value="2"/>
</dbReference>
<feature type="region of interest" description="Disordered" evidence="1">
    <location>
        <begin position="1"/>
        <end position="20"/>
    </location>
</feature>
<evidence type="ECO:0000313" key="4">
    <source>
        <dbReference type="EMBL" id="TFL07848.1"/>
    </source>
</evidence>
<dbReference type="InterPro" id="IPR004305">
    <property type="entry name" value="Thiaminase-2/PQQC"/>
</dbReference>
<dbReference type="GO" id="GO:0008972">
    <property type="term" value="F:phosphomethylpyrimidine kinase activity"/>
    <property type="evidence" value="ECO:0007669"/>
    <property type="project" value="InterPro"/>
</dbReference>
<dbReference type="InterPro" id="IPR029056">
    <property type="entry name" value="Ribokinase-like"/>
</dbReference>
<dbReference type="SUPFAM" id="SSF53613">
    <property type="entry name" value="Ribokinase-like"/>
    <property type="match status" value="1"/>
</dbReference>
<dbReference type="CDD" id="cd19367">
    <property type="entry name" value="TenA_C_ScTHI20-like"/>
    <property type="match status" value="1"/>
</dbReference>
<dbReference type="GO" id="GO:0005829">
    <property type="term" value="C:cytosol"/>
    <property type="evidence" value="ECO:0007669"/>
    <property type="project" value="TreeGrafter"/>
</dbReference>
<feature type="compositionally biased region" description="Polar residues" evidence="1">
    <location>
        <begin position="1"/>
        <end position="10"/>
    </location>
</feature>
<evidence type="ECO:0000259" key="2">
    <source>
        <dbReference type="Pfam" id="PF03070"/>
    </source>
</evidence>
<organism evidence="4 5">
    <name type="scientific">Pterulicium gracile</name>
    <dbReference type="NCBI Taxonomy" id="1884261"/>
    <lineage>
        <taxon>Eukaryota</taxon>
        <taxon>Fungi</taxon>
        <taxon>Dikarya</taxon>
        <taxon>Basidiomycota</taxon>
        <taxon>Agaricomycotina</taxon>
        <taxon>Agaricomycetes</taxon>
        <taxon>Agaricomycetidae</taxon>
        <taxon>Agaricales</taxon>
        <taxon>Pleurotineae</taxon>
        <taxon>Pterulaceae</taxon>
        <taxon>Pterulicium</taxon>
    </lineage>
</organism>
<dbReference type="InterPro" id="IPR016084">
    <property type="entry name" value="Haem_Oase-like_multi-hlx"/>
</dbReference>
<feature type="domain" description="Thiaminase-2/PQQC" evidence="2">
    <location>
        <begin position="356"/>
        <end position="566"/>
    </location>
</feature>
<sequence length="574" mass="62988">MSEQVKNVSSSEDRSNGRAPSSFPAVLTIAGSDCSGGAGIQADLKTFTALGCYGTSVITALTAQNTTGVQGVHGVPPEFLEKQVDSVVVDTPIKAIKTGMLFDAANVKSTVQALKRNYPKSSMPRIVIDPVSVSTSGHSLLDPTAIDIMTTELFPLAAIITPNIPEAQEFLSRTSNPYNIDSIHDMVKAAREISPGAAAVLIKGGHITATISDVDDLLHQHPDAQHNLDSIRGRNTEILKVGQEKLKQIVMDVLYQPANGLMNLFVRPYIESRSTHGTGCTLSAAIACFLARGEDVVSAVERATWYTHHGIASAFPVGKGNGPLNHMHLLTRLPTPRPTTHSPYPTTKYLIDSNPKLWNEYVEHRFTRMLGAGTLPTENFLRFMIADYHYLKYYARAYSLLAAKSHSFPAIQSALNPVTNILLEISTHRSLCAKFGVSAEEMERSSESAATLAYGCYLVDVGMRGDASLLLIALLACLLGYGEVGLYLKKEAEDPSSPVHLEGNPYREWIEDYSGEHYQGAVRSGLETIEKMAQLVPPSEGRLKEWREVWERCTWLERNFWDSAMDPKLEDRLR</sequence>